<keyword evidence="7" id="KW-0472">Membrane</keyword>
<dbReference type="GO" id="GO:0099621">
    <property type="term" value="F:undecaprenyl-phosphate 4-deoxy-4-formamido-L-arabinose transferase activity"/>
    <property type="evidence" value="ECO:0007669"/>
    <property type="project" value="TreeGrafter"/>
</dbReference>
<dbReference type="AlphaFoldDB" id="A0A7S9PZQ8"/>
<reference evidence="9 10" key="1">
    <citation type="submission" date="2020-11" db="EMBL/GenBank/DDBJ databases">
        <title>Pedobacter endophytica, an endophytic bacteria isolated form Carex pumila.</title>
        <authorList>
            <person name="Peng Y."/>
            <person name="Jiang L."/>
            <person name="Lee J."/>
        </authorList>
    </citation>
    <scope>NUCLEOTIDE SEQUENCE [LARGE SCALE GENOMIC DNA]</scope>
    <source>
        <strain evidence="9 10">JBR3-12</strain>
    </source>
</reference>
<evidence type="ECO:0000256" key="3">
    <source>
        <dbReference type="ARBA" id="ARBA00022679"/>
    </source>
</evidence>
<dbReference type="InterPro" id="IPR001173">
    <property type="entry name" value="Glyco_trans_2-like"/>
</dbReference>
<evidence type="ECO:0000256" key="5">
    <source>
        <dbReference type="ARBA" id="ARBA00022985"/>
    </source>
</evidence>
<dbReference type="KEGG" id="pex:IZT61_05925"/>
<dbReference type="GO" id="GO:0005886">
    <property type="term" value="C:plasma membrane"/>
    <property type="evidence" value="ECO:0007669"/>
    <property type="project" value="TreeGrafter"/>
</dbReference>
<dbReference type="InterPro" id="IPR050256">
    <property type="entry name" value="Glycosyltransferase_2"/>
</dbReference>
<dbReference type="EMBL" id="CP064939">
    <property type="protein sequence ID" value="QPH40803.1"/>
    <property type="molecule type" value="Genomic_DNA"/>
</dbReference>
<keyword evidence="1" id="KW-1003">Cell membrane</keyword>
<dbReference type="GO" id="GO:0009103">
    <property type="term" value="P:lipopolysaccharide biosynthetic process"/>
    <property type="evidence" value="ECO:0007669"/>
    <property type="project" value="UniProtKB-KW"/>
</dbReference>
<evidence type="ECO:0000256" key="4">
    <source>
        <dbReference type="ARBA" id="ARBA00022692"/>
    </source>
</evidence>
<dbReference type="Proteomes" id="UP000594759">
    <property type="component" value="Chromosome"/>
</dbReference>
<keyword evidence="6" id="KW-1133">Transmembrane helix</keyword>
<evidence type="ECO:0000313" key="10">
    <source>
        <dbReference type="Proteomes" id="UP000594759"/>
    </source>
</evidence>
<dbReference type="PANTHER" id="PTHR48090:SF3">
    <property type="entry name" value="UNDECAPRENYL-PHOSPHATE 4-DEOXY-4-FORMAMIDO-L-ARABINOSE TRANSFERASE"/>
    <property type="match status" value="1"/>
</dbReference>
<gene>
    <name evidence="9" type="ORF">IZT61_05925</name>
</gene>
<keyword evidence="2" id="KW-0328">Glycosyltransferase</keyword>
<keyword evidence="3 9" id="KW-0808">Transferase</keyword>
<dbReference type="RefSeq" id="WP_196100257.1">
    <property type="nucleotide sequence ID" value="NZ_CP064939.1"/>
</dbReference>
<dbReference type="Pfam" id="PF00535">
    <property type="entry name" value="Glycos_transf_2"/>
    <property type="match status" value="1"/>
</dbReference>
<proteinExistence type="predicted"/>
<evidence type="ECO:0000259" key="8">
    <source>
        <dbReference type="Pfam" id="PF00535"/>
    </source>
</evidence>
<feature type="domain" description="Glycosyltransferase 2-like" evidence="8">
    <location>
        <begin position="8"/>
        <end position="156"/>
    </location>
</feature>
<protein>
    <submittedName>
        <fullName evidence="9">Glycosyltransferase family 2 protein</fullName>
    </submittedName>
</protein>
<keyword evidence="10" id="KW-1185">Reference proteome</keyword>
<dbReference type="Gene3D" id="3.90.550.10">
    <property type="entry name" value="Spore Coat Polysaccharide Biosynthesis Protein SpsA, Chain A"/>
    <property type="match status" value="1"/>
</dbReference>
<evidence type="ECO:0000256" key="2">
    <source>
        <dbReference type="ARBA" id="ARBA00022676"/>
    </source>
</evidence>
<accession>A0A7S9PZQ8</accession>
<keyword evidence="4" id="KW-0812">Transmembrane</keyword>
<evidence type="ECO:0000256" key="1">
    <source>
        <dbReference type="ARBA" id="ARBA00022475"/>
    </source>
</evidence>
<sequence>MKTDYLMTIIVPVYNEAENLDRVKEAFNAYFAQSPFQSKVLFVDDGSKDGSLSKIEEICANNAHFEYITFDRNYGLSTAIKAGIDQVNTPLTGYIDADLQTTPLDFDLLLNELGTNTMAVGYRAKRKDTLSKRIQSKIANFIRRSLINDGIIDTGCPLKVVRTEEAKRIPFFDGMHRFLPALILLQQGTVKQINVRHFPRIAGKSKFNIFNRSIKPLQDAFAYRWMRKRYINYRIEKVCLV</sequence>
<keyword evidence="5" id="KW-0448">Lipopolysaccharide biosynthesis</keyword>
<dbReference type="SUPFAM" id="SSF53448">
    <property type="entry name" value="Nucleotide-diphospho-sugar transferases"/>
    <property type="match status" value="1"/>
</dbReference>
<dbReference type="PANTHER" id="PTHR48090">
    <property type="entry name" value="UNDECAPRENYL-PHOSPHATE 4-DEOXY-4-FORMAMIDO-L-ARABINOSE TRANSFERASE-RELATED"/>
    <property type="match status" value="1"/>
</dbReference>
<evidence type="ECO:0000256" key="7">
    <source>
        <dbReference type="ARBA" id="ARBA00023136"/>
    </source>
</evidence>
<organism evidence="9 10">
    <name type="scientific">Pedobacter endophyticus</name>
    <dbReference type="NCBI Taxonomy" id="2789740"/>
    <lineage>
        <taxon>Bacteria</taxon>
        <taxon>Pseudomonadati</taxon>
        <taxon>Bacteroidota</taxon>
        <taxon>Sphingobacteriia</taxon>
        <taxon>Sphingobacteriales</taxon>
        <taxon>Sphingobacteriaceae</taxon>
        <taxon>Pedobacter</taxon>
    </lineage>
</organism>
<dbReference type="InterPro" id="IPR029044">
    <property type="entry name" value="Nucleotide-diphossugar_trans"/>
</dbReference>
<dbReference type="CDD" id="cd04179">
    <property type="entry name" value="DPM_DPG-synthase_like"/>
    <property type="match status" value="1"/>
</dbReference>
<evidence type="ECO:0000256" key="6">
    <source>
        <dbReference type="ARBA" id="ARBA00022989"/>
    </source>
</evidence>
<name>A0A7S9PZQ8_9SPHI</name>
<evidence type="ECO:0000313" key="9">
    <source>
        <dbReference type="EMBL" id="QPH40803.1"/>
    </source>
</evidence>